<dbReference type="EMBL" id="MN738924">
    <property type="protein sequence ID" value="QHT31720.1"/>
    <property type="molecule type" value="Genomic_DNA"/>
</dbReference>
<evidence type="ECO:0000313" key="2">
    <source>
        <dbReference type="EMBL" id="QHT31720.1"/>
    </source>
</evidence>
<proteinExistence type="predicted"/>
<feature type="transmembrane region" description="Helical" evidence="1">
    <location>
        <begin position="12"/>
        <end position="31"/>
    </location>
</feature>
<sequence length="76" mass="8304">MSGGSPSNSQKWQISLFSALIFLLVVNPYTYNLTNSLLGGIIGPIARNGCPTMVGLILHTVVYVLLVRYSMDLNLF</sequence>
<organism evidence="2">
    <name type="scientific">viral metagenome</name>
    <dbReference type="NCBI Taxonomy" id="1070528"/>
    <lineage>
        <taxon>unclassified sequences</taxon>
        <taxon>metagenomes</taxon>
        <taxon>organismal metagenomes</taxon>
    </lineage>
</organism>
<reference evidence="2" key="1">
    <citation type="journal article" date="2020" name="Nature">
        <title>Giant virus diversity and host interactions through global metagenomics.</title>
        <authorList>
            <person name="Schulz F."/>
            <person name="Roux S."/>
            <person name="Paez-Espino D."/>
            <person name="Jungbluth S."/>
            <person name="Walsh D.A."/>
            <person name="Denef V.J."/>
            <person name="McMahon K.D."/>
            <person name="Konstantinidis K.T."/>
            <person name="Eloe-Fadrosh E.A."/>
            <person name="Kyrpides N.C."/>
            <person name="Woyke T."/>
        </authorList>
    </citation>
    <scope>NUCLEOTIDE SEQUENCE</scope>
    <source>
        <strain evidence="2">GVMAG-M-3300009155-48</strain>
    </source>
</reference>
<keyword evidence="1" id="KW-0812">Transmembrane</keyword>
<name>A0A6C0EU09_9ZZZZ</name>
<keyword evidence="1" id="KW-1133">Transmembrane helix</keyword>
<dbReference type="AlphaFoldDB" id="A0A6C0EU09"/>
<protein>
    <submittedName>
        <fullName evidence="2">Uncharacterized protein</fullName>
    </submittedName>
</protein>
<accession>A0A6C0EU09</accession>
<feature type="transmembrane region" description="Helical" evidence="1">
    <location>
        <begin position="52"/>
        <end position="71"/>
    </location>
</feature>
<evidence type="ECO:0000256" key="1">
    <source>
        <dbReference type="SAM" id="Phobius"/>
    </source>
</evidence>
<keyword evidence="1" id="KW-0472">Membrane</keyword>